<dbReference type="CDD" id="cd06661">
    <property type="entry name" value="GGCT_like"/>
    <property type="match status" value="1"/>
</dbReference>
<dbReference type="AlphaFoldDB" id="A0A7T4PF92"/>
<gene>
    <name evidence="3" type="ORF">I8755_12640</name>
</gene>
<evidence type="ECO:0000313" key="4">
    <source>
        <dbReference type="Proteomes" id="UP000596130"/>
    </source>
</evidence>
<evidence type="ECO:0000313" key="3">
    <source>
        <dbReference type="EMBL" id="QQC89166.1"/>
    </source>
</evidence>
<feature type="region of interest" description="Disordered" evidence="1">
    <location>
        <begin position="1"/>
        <end position="33"/>
    </location>
</feature>
<feature type="domain" description="Gamma-glutamylcyclotransferase AIG2-like" evidence="2">
    <location>
        <begin position="42"/>
        <end position="172"/>
    </location>
</feature>
<feature type="compositionally biased region" description="Basic residues" evidence="1">
    <location>
        <begin position="1"/>
        <end position="17"/>
    </location>
</feature>
<dbReference type="InterPro" id="IPR013024">
    <property type="entry name" value="GGCT-like"/>
</dbReference>
<reference evidence="3 4" key="1">
    <citation type="submission" date="2020-12" db="EMBL/GenBank/DDBJ databases">
        <title>Identification and biosynthesis of polyene macrolides produced by Streptomyces alfalfae Men-myco-93-63.</title>
        <authorList>
            <person name="Liu D."/>
            <person name="Li Y."/>
            <person name="Liu L."/>
            <person name="Han X."/>
            <person name="Shen F."/>
        </authorList>
    </citation>
    <scope>NUCLEOTIDE SEQUENCE [LARGE SCALE GENOMIC DNA]</scope>
    <source>
        <strain evidence="3 4">Men-myco-93-63</strain>
    </source>
</reference>
<sequence>MAHRSPRLRHSRDHRHPCGAGERGLPGVGGAGDRRVTPRLPFFVYGTLRPGRHNHAAHLLGHVATEEPAEMPGAALYAGPGHPYAVENPEAGPVRGELVTATPSAHAPLLAALDLLEEYVPGDPRNLYERVVREVTRTADGATALAWVYVAAPRVAARLRASGTVIEGGDWSKAPGLRRLEKHP</sequence>
<dbReference type="Proteomes" id="UP000596130">
    <property type="component" value="Chromosome"/>
</dbReference>
<protein>
    <submittedName>
        <fullName evidence="3">Gamma-glutamylcyclotransferase</fullName>
    </submittedName>
</protein>
<organism evidence="3 4">
    <name type="scientific">Streptomyces alfalfae</name>
    <dbReference type="NCBI Taxonomy" id="1642299"/>
    <lineage>
        <taxon>Bacteria</taxon>
        <taxon>Bacillati</taxon>
        <taxon>Actinomycetota</taxon>
        <taxon>Actinomycetes</taxon>
        <taxon>Kitasatosporales</taxon>
        <taxon>Streptomycetaceae</taxon>
        <taxon>Streptomyces</taxon>
    </lineage>
</organism>
<evidence type="ECO:0000256" key="1">
    <source>
        <dbReference type="SAM" id="MobiDB-lite"/>
    </source>
</evidence>
<dbReference type="Gene3D" id="3.10.490.10">
    <property type="entry name" value="Gamma-glutamyl cyclotransferase-like"/>
    <property type="match status" value="1"/>
</dbReference>
<proteinExistence type="predicted"/>
<accession>A0A7T4PF92</accession>
<feature type="compositionally biased region" description="Gly residues" evidence="1">
    <location>
        <begin position="21"/>
        <end position="31"/>
    </location>
</feature>
<dbReference type="Pfam" id="PF06094">
    <property type="entry name" value="GGACT"/>
    <property type="match status" value="1"/>
</dbReference>
<dbReference type="GO" id="GO:0016740">
    <property type="term" value="F:transferase activity"/>
    <property type="evidence" value="ECO:0007669"/>
    <property type="project" value="UniProtKB-KW"/>
</dbReference>
<dbReference type="SUPFAM" id="SSF110857">
    <property type="entry name" value="Gamma-glutamyl cyclotransferase-like"/>
    <property type="match status" value="1"/>
</dbReference>
<evidence type="ECO:0000259" key="2">
    <source>
        <dbReference type="Pfam" id="PF06094"/>
    </source>
</evidence>
<keyword evidence="3" id="KW-0808">Transferase</keyword>
<name>A0A7T4PF92_9ACTN</name>
<dbReference type="InterPro" id="IPR036568">
    <property type="entry name" value="GGCT-like_sf"/>
</dbReference>
<dbReference type="InterPro" id="IPR009288">
    <property type="entry name" value="AIG2-like_dom"/>
</dbReference>
<dbReference type="EMBL" id="CP065959">
    <property type="protein sequence ID" value="QQC89166.1"/>
    <property type="molecule type" value="Genomic_DNA"/>
</dbReference>